<name>A0A1Y1Y279_9FUNG</name>
<dbReference type="EMBL" id="MCFE01000292">
    <property type="protein sequence ID" value="ORX92088.1"/>
    <property type="molecule type" value="Genomic_DNA"/>
</dbReference>
<reference evidence="1 2" key="1">
    <citation type="submission" date="2016-07" db="EMBL/GenBank/DDBJ databases">
        <title>Pervasive Adenine N6-methylation of Active Genes in Fungi.</title>
        <authorList>
            <consortium name="DOE Joint Genome Institute"/>
            <person name="Mondo S.J."/>
            <person name="Dannebaum R.O."/>
            <person name="Kuo R.C."/>
            <person name="Labutti K."/>
            <person name="Haridas S."/>
            <person name="Kuo A."/>
            <person name="Salamov A."/>
            <person name="Ahrendt S.R."/>
            <person name="Lipzen A."/>
            <person name="Sullivan W."/>
            <person name="Andreopoulos W.B."/>
            <person name="Clum A."/>
            <person name="Lindquist E."/>
            <person name="Daum C."/>
            <person name="Ramamoorthy G.K."/>
            <person name="Gryganskyi A."/>
            <person name="Culley D."/>
            <person name="Magnuson J.K."/>
            <person name="James T.Y."/>
            <person name="O'Malley M.A."/>
            <person name="Stajich J.E."/>
            <person name="Spatafora J.W."/>
            <person name="Visel A."/>
            <person name="Grigoriev I.V."/>
        </authorList>
    </citation>
    <scope>NUCLEOTIDE SEQUENCE [LARGE SCALE GENOMIC DNA]</scope>
    <source>
        <strain evidence="1 2">CBS 931.73</strain>
    </source>
</reference>
<accession>A0A1Y1Y279</accession>
<keyword evidence="2" id="KW-1185">Reference proteome</keyword>
<sequence length="112" mass="12504">MDLKIEMGYCSHYQIQKMYSSVMRNAEAQINQAFLDGYVPEGLLPPCEVMTCFVLYRRTPKVIPEMLSQLVSKFKTTDAPSAENLLTEAVLPEKTDLGSKIPAMDSGYSSDS</sequence>
<gene>
    <name evidence="1" type="ORF">K493DRAFT_303598</name>
</gene>
<protein>
    <submittedName>
        <fullName evidence="1">Uncharacterized protein</fullName>
    </submittedName>
</protein>
<organism evidence="1 2">
    <name type="scientific">Basidiobolus meristosporus CBS 931.73</name>
    <dbReference type="NCBI Taxonomy" id="1314790"/>
    <lineage>
        <taxon>Eukaryota</taxon>
        <taxon>Fungi</taxon>
        <taxon>Fungi incertae sedis</taxon>
        <taxon>Zoopagomycota</taxon>
        <taxon>Entomophthoromycotina</taxon>
        <taxon>Basidiobolomycetes</taxon>
        <taxon>Basidiobolales</taxon>
        <taxon>Basidiobolaceae</taxon>
        <taxon>Basidiobolus</taxon>
    </lineage>
</organism>
<comment type="caution">
    <text evidence="1">The sequence shown here is derived from an EMBL/GenBank/DDBJ whole genome shotgun (WGS) entry which is preliminary data.</text>
</comment>
<dbReference type="AlphaFoldDB" id="A0A1Y1Y279"/>
<evidence type="ECO:0000313" key="2">
    <source>
        <dbReference type="Proteomes" id="UP000193498"/>
    </source>
</evidence>
<dbReference type="InParanoid" id="A0A1Y1Y279"/>
<dbReference type="OrthoDB" id="2151096at2759"/>
<proteinExistence type="predicted"/>
<dbReference type="STRING" id="1314790.A0A1Y1Y279"/>
<evidence type="ECO:0000313" key="1">
    <source>
        <dbReference type="EMBL" id="ORX92088.1"/>
    </source>
</evidence>
<dbReference type="Proteomes" id="UP000193498">
    <property type="component" value="Unassembled WGS sequence"/>
</dbReference>